<dbReference type="Pfam" id="PF00094">
    <property type="entry name" value="VWD"/>
    <property type="match status" value="1"/>
</dbReference>
<dbReference type="STRING" id="400682.A0A1X7VE89"/>
<dbReference type="InterPro" id="IPR038081">
    <property type="entry name" value="CalX-like_sf"/>
</dbReference>
<dbReference type="PROSITE" id="PS51233">
    <property type="entry name" value="VWFD"/>
    <property type="match status" value="1"/>
</dbReference>
<keyword evidence="4" id="KW-0813">Transport</keyword>
<dbReference type="PANTHER" id="PTHR11878:SF65">
    <property type="entry name" value="NA_CA-EXCHANGE PROTEIN, ISOFORM G"/>
    <property type="match status" value="1"/>
</dbReference>
<dbReference type="SUPFAM" id="SSF141072">
    <property type="entry name" value="CalX-like"/>
    <property type="match status" value="13"/>
</dbReference>
<feature type="signal peptide" evidence="5">
    <location>
        <begin position="1"/>
        <end position="21"/>
    </location>
</feature>
<evidence type="ECO:0000259" key="6">
    <source>
        <dbReference type="PROSITE" id="PS51233"/>
    </source>
</evidence>
<keyword evidence="2" id="KW-0677">Repeat</keyword>
<name>A0A1X7VE89_AMPQE</name>
<dbReference type="EnsemblMetazoa" id="Aqu2.1.38625_001">
    <property type="protein sequence ID" value="Aqu2.1.38625_001"/>
    <property type="gene ID" value="Aqu2.1.38625"/>
</dbReference>
<dbReference type="InterPro" id="IPR001846">
    <property type="entry name" value="VWF_type-D"/>
</dbReference>
<sequence length="2614" mass="282491">MAPLGLLIFAFSAFLFRGVESQPMSCFVQNPCTGTPETTTHEDCCSLERLSGIPENCGERADDACNIYYRVSGEPCDPCQIIGFENSTITLTESGPQTIPIKLFSLGLIEIILLTASITSTNATENVDYSFTSQMFDYLRRVPSDTDIDIDIINDNIALEPIEVIDITLINRGFIDIFGPHDTTIIIIDEDVLTIAANPSFFEVQEGGSISFTLSKDKETAVPVDITVTPLTYRQYSNKTATNNNLPSLSSITNAPSNPAEEQDFNSTAIQLRTGNSSGSFPVSMNGLVTDDTIVEDPEGFVLLIESTNPDPRIRFNNQIIVIQINNDDTLSLMFDQSTLRLSENGGSLSLSILPQAGVMSELTNTVINYQVTPSLAGDVTFLPANSLVFDGTSAVLRITPIDDQTLEDIKTAIITFQPASNESGIQFSPTNSVNVIITDDENVTLSLISDSTFVSEGSSFNVCVSVTEPNDVAPHFIPVSLTLIPYLPTQEGDYSTMDSNLSPILTQRNRSTCFLIDTDEDQMTEEDEMFGVSIALQSVAEADFFRSRTSFNPPVLNLTIINDDSVTIGFTMESISVVEGSNPVSICFRVNEGILARNVAVNVSSSSNTAVIGVDYSLPSSVFIFNSSVNEHCVSFVPLEDDIIENTETVTVLLSTSDPAVNFDISRETVSITDNDRASIDFSQAEFTIREDGSTLSYSVILTGNLDRSIVVSVNDIPGTATRDVDYSNVSETITFTNSSKRFTGVLRIINDSIVETTETLILALSSSDQFVDLVNATVSIADVSNVSIGFTMESISVEEVSNPVSICVRVNEGILARNVAVNVSSSSNTAVIGVDYSLPSSVFIFNSSVNEHCVSFVPLEDDIIENTETVAVLLSTSDPAVNFDISRENVNIRDNDRASIGFSQASFIASEDGSTLSYSVILTGNLDRSIVVSVNDIPGTATRDVDYSNVSETITFTNSSKRFTGVLRIINDSIVETTETLILALSSSDRFVDLVNATVSIADSATSRVNFGFPVLSIPVNESDQTLVVCVDRFSGQIESPREVIVLLSTVDGTARGGSDYISISMVQLVFNSTVMSKCADINIRQDSLYEIDEYFNAIISSNDVAVHFINNVSTIIIQDNDMLAIATSLPSNTINVLESNGTVQFCFNVSSGAIDSTSTAVTIDVTATSLGATEGVDYSAMNRSFTFVSDSMTHCYSFNVTDDQNVENEERFQLALSSSSPRVTAPTITVNIIDDDGITLNFESVPPVSEEAQFVTVCVRAQNSQFLQRSVEVLLNTIEGSAAELNDFLPLNNVPLTISPEIGVNCTNITLQGDDGVEGTETFSVRMSSTSNSVSFGDDLRIQLIDDDVATVRLIGPTDAVSEGGGSFDARVEVIGKLEIPITLSLSTLDGTALAGEDFNGVVNASIMLSGTSSSQNVPITIREDDLVEGEESFTISLSLRPVEGANINLSPGTVAVMISDNDDVTIGFLMTSLSVEEGSSPVSICFRVNEGILARNVAVNVSSSSNTAVIGVDYNLPSSVFIFNSSVNEHCVSFVPLEDDIIENTETVTVLLSTSDPAVNFDISRETVSITDNDRASIGFSQASFIASEDGSTLSYSVILTGNLDRSIVVSVNDIPGTATRNVDYSNVSETITFTNSSKRFTGVLRIINDSIVETTETLILALSSSDPFVDLVNATVSISDSASSRVTVGFLPNSWSLIEGATVIVSLRVIEGTLARNMSLNMTIVPSTGSDFNIVPDLSESAFTFKGLTYQLLIVTFADNILEGNEEVLVSVSSTDPAFISDGPLRVTIEDANRVRVEFSQTSLSLSEDAGTVSVCADLILVGNTRELAIPVSADAVVVNETAFEFLDFTFDSKVFSFSTNSLTSCVNMSIIKDTIIESAERFSLTLRTSTPGALIEENAVMNITLIEDDVAVFEFTRPSYAVNEGESVEICVGLSNNVAIQNDVSIIVSSEGIEATDGVDYPIVNQTLVYRQGGPDPCFNISPISDSRFESAMERFRLRMRSSSPLVAASDTAIVAITDTDVMGLIFPTGTQEVSEGETVSVCVTPNITTDISFTVPVNATGITATYPSDFTPQQLSIAVQPFSSGMPQFCSSLSIIDDPEAEQHETIALALAPMPSSRIVPAQSSMYTLIIKDNDEFGVTCNINSTQWVSTFNGTARYLFDRNCEHKLVSSCNSSRIDIRVDFLNRTLSSGLIAIMHDEQKIVFSAYSVTSRPAPSVSNISIIQQVDSVTVTLNSIGLSVNFSKNAVTVVVFGDALMMRLNGLCGALNGDLVYSDCQRTANFMNRTSVSEFITSHFVEAPEQLARPNREECGIIRNDTAQGDPLFTVPILYTRVANLTGPLHLCYEIHGKPDAYFNYISDDCTSVTAHYVQSTNAPIYNIIDSISIVAIDSADHCHQIQVNSNGCTATYDGVSITRNSPGPGSNDIRSPFSHRGISIRRYSDRVRIKVPNCADVSLVMWVVCETVNISDPYTGVNLGPVTMIKFIISRGFNLHEYSHGLIGQFWNIPINVSSFNGVSTYPPRFNDLLYTVSINHPVDPQRQFVGLLYRSWTQRGTSCLHVGNKQAGKIREIESPNDPVIRGTYTDYEVSGPFDTQFVYSVFKRSDSC</sequence>
<evidence type="ECO:0000256" key="4">
    <source>
        <dbReference type="ARBA" id="ARBA00023065"/>
    </source>
</evidence>
<dbReference type="InterPro" id="IPR051171">
    <property type="entry name" value="CaCA"/>
</dbReference>
<dbReference type="Pfam" id="PF03160">
    <property type="entry name" value="Calx-beta"/>
    <property type="match status" value="9"/>
</dbReference>
<reference evidence="7" key="1">
    <citation type="submission" date="2017-05" db="UniProtKB">
        <authorList>
            <consortium name="EnsemblMetazoa"/>
        </authorList>
    </citation>
    <scope>IDENTIFICATION</scope>
</reference>
<evidence type="ECO:0000256" key="3">
    <source>
        <dbReference type="ARBA" id="ARBA00022837"/>
    </source>
</evidence>
<proteinExistence type="predicted"/>
<dbReference type="InParanoid" id="A0A1X7VE89"/>
<accession>A0A1X7VE89</accession>
<evidence type="ECO:0000313" key="7">
    <source>
        <dbReference type="EnsemblMetazoa" id="Aqu2.1.38625_001"/>
    </source>
</evidence>
<dbReference type="SMART" id="SM00237">
    <property type="entry name" value="Calx_beta"/>
    <property type="match status" value="12"/>
</dbReference>
<dbReference type="PANTHER" id="PTHR11878">
    <property type="entry name" value="SODIUM/CALCIUM EXCHANGER"/>
    <property type="match status" value="1"/>
</dbReference>
<keyword evidence="1 5" id="KW-0732">Signal</keyword>
<organism evidence="7">
    <name type="scientific">Amphimedon queenslandica</name>
    <name type="common">Sponge</name>
    <dbReference type="NCBI Taxonomy" id="400682"/>
    <lineage>
        <taxon>Eukaryota</taxon>
        <taxon>Metazoa</taxon>
        <taxon>Porifera</taxon>
        <taxon>Demospongiae</taxon>
        <taxon>Heteroscleromorpha</taxon>
        <taxon>Haplosclerida</taxon>
        <taxon>Niphatidae</taxon>
        <taxon>Amphimedon</taxon>
    </lineage>
</organism>
<keyword evidence="4" id="KW-0406">Ion transport</keyword>
<dbReference type="GO" id="GO:0030001">
    <property type="term" value="P:metal ion transport"/>
    <property type="evidence" value="ECO:0007669"/>
    <property type="project" value="TreeGrafter"/>
</dbReference>
<dbReference type="GO" id="GO:0016020">
    <property type="term" value="C:membrane"/>
    <property type="evidence" value="ECO:0007669"/>
    <property type="project" value="InterPro"/>
</dbReference>
<keyword evidence="3" id="KW-0106">Calcium</keyword>
<feature type="chain" id="PRO_5012778785" description="VWFD domain-containing protein" evidence="5">
    <location>
        <begin position="22"/>
        <end position="2614"/>
    </location>
</feature>
<dbReference type="OrthoDB" id="418484at2759"/>
<evidence type="ECO:0000256" key="5">
    <source>
        <dbReference type="SAM" id="SignalP"/>
    </source>
</evidence>
<dbReference type="Gene3D" id="2.60.40.2030">
    <property type="match status" value="13"/>
</dbReference>
<dbReference type="InterPro" id="IPR003644">
    <property type="entry name" value="Calx_beta"/>
</dbReference>
<evidence type="ECO:0000256" key="2">
    <source>
        <dbReference type="ARBA" id="ARBA00022737"/>
    </source>
</evidence>
<protein>
    <recommendedName>
        <fullName evidence="6">VWFD domain-containing protein</fullName>
    </recommendedName>
</protein>
<feature type="domain" description="VWFD" evidence="6">
    <location>
        <begin position="2146"/>
        <end position="2310"/>
    </location>
</feature>
<evidence type="ECO:0000256" key="1">
    <source>
        <dbReference type="ARBA" id="ARBA00022729"/>
    </source>
</evidence>
<dbReference type="GO" id="GO:0007154">
    <property type="term" value="P:cell communication"/>
    <property type="evidence" value="ECO:0007669"/>
    <property type="project" value="InterPro"/>
</dbReference>